<evidence type="ECO:0000256" key="3">
    <source>
        <dbReference type="ARBA" id="ARBA00022692"/>
    </source>
</evidence>
<dbReference type="EMBL" id="SLUI01000007">
    <property type="protein sequence ID" value="TCL36953.1"/>
    <property type="molecule type" value="Genomic_DNA"/>
</dbReference>
<accession>A0A4R1Q0V8</accession>
<comment type="subcellular location">
    <subcellularLocation>
        <location evidence="1">Membrane</location>
        <topology evidence="1">Multi-pass membrane protein</topology>
    </subcellularLocation>
</comment>
<keyword evidence="5 6" id="KW-0472">Membrane</keyword>
<dbReference type="GO" id="GO:0017004">
    <property type="term" value="P:cytochrome complex assembly"/>
    <property type="evidence" value="ECO:0007669"/>
    <property type="project" value="InterPro"/>
</dbReference>
<dbReference type="OrthoDB" id="9809733at2"/>
<gene>
    <name evidence="8" type="ORF">EV210_107218</name>
</gene>
<evidence type="ECO:0000256" key="2">
    <source>
        <dbReference type="ARBA" id="ARBA00006143"/>
    </source>
</evidence>
<reference evidence="8 9" key="1">
    <citation type="submission" date="2019-03" db="EMBL/GenBank/DDBJ databases">
        <title>Genomic Encyclopedia of Type Strains, Phase IV (KMG-IV): sequencing the most valuable type-strain genomes for metagenomic binning, comparative biology and taxonomic classification.</title>
        <authorList>
            <person name="Goeker M."/>
        </authorList>
    </citation>
    <scope>NUCLEOTIDE SEQUENCE [LARGE SCALE GENOMIC DNA]</scope>
    <source>
        <strain evidence="8 9">DSM 15969</strain>
    </source>
</reference>
<feature type="transmembrane region" description="Helical" evidence="6">
    <location>
        <begin position="168"/>
        <end position="192"/>
    </location>
</feature>
<dbReference type="GO" id="GO:0016020">
    <property type="term" value="C:membrane"/>
    <property type="evidence" value="ECO:0007669"/>
    <property type="project" value="UniProtKB-SubCell"/>
</dbReference>
<dbReference type="Pfam" id="PF02683">
    <property type="entry name" value="DsbD_TM"/>
    <property type="match status" value="1"/>
</dbReference>
<dbReference type="InterPro" id="IPR003834">
    <property type="entry name" value="Cyt_c_assmbl_TM_dom"/>
</dbReference>
<keyword evidence="4 6" id="KW-1133">Transmembrane helix</keyword>
<protein>
    <submittedName>
        <fullName evidence="8">Cytochrome c-type biogenesis protein</fullName>
    </submittedName>
</protein>
<evidence type="ECO:0000256" key="1">
    <source>
        <dbReference type="ARBA" id="ARBA00004141"/>
    </source>
</evidence>
<dbReference type="PANTHER" id="PTHR31272">
    <property type="entry name" value="CYTOCHROME C-TYPE BIOGENESIS PROTEIN HI_1454-RELATED"/>
    <property type="match status" value="1"/>
</dbReference>
<feature type="transmembrane region" description="Helical" evidence="6">
    <location>
        <begin position="6"/>
        <end position="33"/>
    </location>
</feature>
<evidence type="ECO:0000256" key="4">
    <source>
        <dbReference type="ARBA" id="ARBA00022989"/>
    </source>
</evidence>
<evidence type="ECO:0000259" key="7">
    <source>
        <dbReference type="Pfam" id="PF02683"/>
    </source>
</evidence>
<keyword evidence="9" id="KW-1185">Reference proteome</keyword>
<feature type="transmembrane region" description="Helical" evidence="6">
    <location>
        <begin position="204"/>
        <end position="226"/>
    </location>
</feature>
<comment type="caution">
    <text evidence="8">The sequence shown here is derived from an EMBL/GenBank/DDBJ whole genome shotgun (WGS) entry which is preliminary data.</text>
</comment>
<proteinExistence type="inferred from homology"/>
<dbReference type="InterPro" id="IPR051790">
    <property type="entry name" value="Cytochrome_c-biogenesis_DsbD"/>
</dbReference>
<feature type="domain" description="Cytochrome C biogenesis protein transmembrane" evidence="7">
    <location>
        <begin position="9"/>
        <end position="221"/>
    </location>
</feature>
<evidence type="ECO:0000313" key="8">
    <source>
        <dbReference type="EMBL" id="TCL36953.1"/>
    </source>
</evidence>
<evidence type="ECO:0000256" key="6">
    <source>
        <dbReference type="SAM" id="Phobius"/>
    </source>
</evidence>
<organism evidence="8 9">
    <name type="scientific">Anaerospora hongkongensis</name>
    <dbReference type="NCBI Taxonomy" id="244830"/>
    <lineage>
        <taxon>Bacteria</taxon>
        <taxon>Bacillati</taxon>
        <taxon>Bacillota</taxon>
        <taxon>Negativicutes</taxon>
        <taxon>Selenomonadales</taxon>
        <taxon>Sporomusaceae</taxon>
        <taxon>Anaerospora</taxon>
    </lineage>
</organism>
<dbReference type="AlphaFoldDB" id="A0A4R1Q0V8"/>
<feature type="transmembrane region" description="Helical" evidence="6">
    <location>
        <begin position="62"/>
        <end position="88"/>
    </location>
</feature>
<dbReference type="PANTHER" id="PTHR31272:SF4">
    <property type="entry name" value="CYTOCHROME C-TYPE BIOGENESIS PROTEIN HI_1454-RELATED"/>
    <property type="match status" value="1"/>
</dbReference>
<keyword evidence="3 6" id="KW-0812">Transmembrane</keyword>
<evidence type="ECO:0000256" key="5">
    <source>
        <dbReference type="ARBA" id="ARBA00023136"/>
    </source>
</evidence>
<name>A0A4R1Q0V8_9FIRM</name>
<feature type="transmembrane region" description="Helical" evidence="6">
    <location>
        <begin position="136"/>
        <end position="162"/>
    </location>
</feature>
<sequence length="236" mass="25531">MNSAEIFFGTLLGGIISFFSPCIFPLLPVYLGYLAGDNELFAMPDMDKSTYKARQRNLQWNVLLFVAGISTVFITLGFLAGTLGNLLIEAMPALAKGAGVLVIIFGLLQLGLIQLPFLQQERRVIFSRRQGGCVKAYMLGLAVSFGWTPCVGPVLSSILLLAATQGGAMSAALLLVVYTVGFCLPFLAISLFTSVFLRHYKKIYPYFGCIRIAGGIFLIGIGILLFTGKLNILQAL</sequence>
<feature type="transmembrane region" description="Helical" evidence="6">
    <location>
        <begin position="94"/>
        <end position="115"/>
    </location>
</feature>
<dbReference type="Proteomes" id="UP000295063">
    <property type="component" value="Unassembled WGS sequence"/>
</dbReference>
<evidence type="ECO:0000313" key="9">
    <source>
        <dbReference type="Proteomes" id="UP000295063"/>
    </source>
</evidence>
<dbReference type="RefSeq" id="WP_132080691.1">
    <property type="nucleotide sequence ID" value="NZ_SLUI01000007.1"/>
</dbReference>
<comment type="similarity">
    <text evidence="2">Belongs to the DsbD family.</text>
</comment>